<dbReference type="Gene3D" id="2.30.30.1240">
    <property type="entry name" value="AscD, thumb domain, four stranded beta-sheet"/>
    <property type="match status" value="1"/>
</dbReference>
<dbReference type="Gene3D" id="1.10.150.640">
    <property type="entry name" value="AcsD, thumb domain, helical bundle"/>
    <property type="match status" value="1"/>
</dbReference>
<comment type="similarity">
    <text evidence="1">Belongs to the IucA/IucC family.</text>
</comment>
<dbReference type="InterPro" id="IPR037455">
    <property type="entry name" value="LucA/IucC-like"/>
</dbReference>
<dbReference type="PANTHER" id="PTHR34384">
    <property type="entry name" value="L-2,3-DIAMINOPROPANOATE--CITRATE LIGASE"/>
    <property type="match status" value="1"/>
</dbReference>
<dbReference type="InterPro" id="IPR022770">
    <property type="entry name" value="IucA/IucC-like_C"/>
</dbReference>
<dbReference type="InterPro" id="IPR043032">
    <property type="entry name" value="PvsD/AcsD-like_thumb_helix"/>
</dbReference>
<accession>A0A2R3J4D4</accession>
<dbReference type="InterPro" id="IPR007310">
    <property type="entry name" value="Aerobactin_biosyn_IucA/IucC_N"/>
</dbReference>
<dbReference type="EMBL" id="CP027169">
    <property type="protein sequence ID" value="AVK08727.1"/>
    <property type="molecule type" value="Genomic_DNA"/>
</dbReference>
<evidence type="ECO:0000259" key="2">
    <source>
        <dbReference type="Pfam" id="PF04183"/>
    </source>
</evidence>
<sequence length="584" mass="64652">MTAAPDSLSLHDHALAGDAQRHAIECLLNCYLREYALPRGEACLDARGQDLPMSLRQLAGTRVCIDLAGGRLAVAADRTSVLGRCRFTSAPYFKGNGQGWRPLGVMELAQLLLAPLASAERHGELMGQIHNSLSVTRVFLRHAVPAQQLPQDSLLRSEQHQVWGHALHPTPKSREGVSLESLLACSPEVGARFSLHWFQVDPSLFRHLGDDPRATLRQLSGEEHLYPCHPWEVQRILGNPLVQRAMSRGLMSYRGALGAPLYPTSSVRTLYHPELAYFLKFSVHVRLTNCIRKNAWYELHSAVALTRLLRPAMADLARHQPGFELMPEPAASTLDLSALGSAEQAREVTECFGILYRGNFDAGSREAYRPQVAMALFTWGLDGHGMCASRLRQCAARLGLGREETAALWLQRYAGLLLGGVLHCLYRQGVVLEPHLQNTLLGFDDDGLPCRVWVRDLEGTKLVAGHWPEERLAGLDERTRASLYYSPEKAWKRVAYCALVNNLGEALFHLADGDAALERRLWTLLGEELRAQCARLGNPAELSGLCAGAALPSKENFMTRLLQRADREAGYTALPNPLFHGDRA</sequence>
<evidence type="ECO:0000256" key="1">
    <source>
        <dbReference type="ARBA" id="ARBA00007832"/>
    </source>
</evidence>
<keyword evidence="5" id="KW-1185">Reference proteome</keyword>
<protein>
    <submittedName>
        <fullName evidence="4">Ferric iron reductase FhuF-like transporter family protein</fullName>
    </submittedName>
</protein>
<dbReference type="RefSeq" id="WP_058145660.1">
    <property type="nucleotide sequence ID" value="NZ_CP027169.1"/>
</dbReference>
<dbReference type="GO" id="GO:0016881">
    <property type="term" value="F:acid-amino acid ligase activity"/>
    <property type="evidence" value="ECO:0007669"/>
    <property type="project" value="UniProtKB-ARBA"/>
</dbReference>
<dbReference type="AlphaFoldDB" id="A0A2R3J4D4"/>
<evidence type="ECO:0000313" key="5">
    <source>
        <dbReference type="Proteomes" id="UP000238390"/>
    </source>
</evidence>
<gene>
    <name evidence="4" type="ORF">CSB93_4325</name>
</gene>
<evidence type="ECO:0000259" key="3">
    <source>
        <dbReference type="Pfam" id="PF06276"/>
    </source>
</evidence>
<proteinExistence type="inferred from homology"/>
<name>A0A2R3J4D4_9PSED</name>
<dbReference type="GO" id="GO:0019290">
    <property type="term" value="P:siderophore biosynthetic process"/>
    <property type="evidence" value="ECO:0007669"/>
    <property type="project" value="InterPro"/>
</dbReference>
<organism evidence="4 5">
    <name type="scientific">Pseudomonas paraeruginosa</name>
    <dbReference type="NCBI Taxonomy" id="2994495"/>
    <lineage>
        <taxon>Bacteria</taxon>
        <taxon>Pseudomonadati</taxon>
        <taxon>Pseudomonadota</taxon>
        <taxon>Gammaproteobacteria</taxon>
        <taxon>Pseudomonadales</taxon>
        <taxon>Pseudomonadaceae</taxon>
        <taxon>Pseudomonas</taxon>
    </lineage>
</organism>
<dbReference type="InterPro" id="IPR043033">
    <property type="entry name" value="PvsD/AcsD-like_thumb_beta"/>
</dbReference>
<dbReference type="Proteomes" id="UP000238390">
    <property type="component" value="Chromosome"/>
</dbReference>
<dbReference type="Gene3D" id="1.10.510.40">
    <property type="match status" value="1"/>
</dbReference>
<evidence type="ECO:0000313" key="4">
    <source>
        <dbReference type="EMBL" id="AVK08727.1"/>
    </source>
</evidence>
<dbReference type="Pfam" id="PF04183">
    <property type="entry name" value="IucA_IucC"/>
    <property type="match status" value="1"/>
</dbReference>
<feature type="domain" description="Aerobactin siderophore biosynthesis IucA/IucC N-terminal" evidence="2">
    <location>
        <begin position="154"/>
        <end position="377"/>
    </location>
</feature>
<feature type="domain" description="Aerobactin siderophore biosynthesis IucA/IucC-like C-terminal" evidence="3">
    <location>
        <begin position="408"/>
        <end position="568"/>
    </location>
</feature>
<dbReference type="PANTHER" id="PTHR34384:SF5">
    <property type="entry name" value="L-2,3-DIAMINOPROPANOATE--CITRATE LIGASE"/>
    <property type="match status" value="1"/>
</dbReference>
<reference evidence="4 5" key="1">
    <citation type="submission" date="2018-02" db="EMBL/GenBank/DDBJ databases">
        <title>FDA/CDC Antimicrobial Resistant Isolate Bank Genome Sequencing.</title>
        <authorList>
            <person name="Benahmed F.H."/>
            <person name="Lutgring J.D."/>
            <person name="Yoo B."/>
            <person name="Machado M."/>
            <person name="Brown A."/>
            <person name="McAllister G."/>
            <person name="Perry A."/>
            <person name="Halpin A.L."/>
            <person name="Vavikolanu K."/>
            <person name="Ott S."/>
            <person name="Zhao X."/>
            <person name="Tallon L.J."/>
            <person name="Sadzewicz L."/>
            <person name="Aluvathingal J."/>
            <person name="Nadendla S."/>
            <person name="Voskania-kordi A."/>
            <person name="Simonyan V."/>
            <person name="Patel J."/>
            <person name="Shawar R.M."/>
        </authorList>
    </citation>
    <scope>NUCLEOTIDE SEQUENCE [LARGE SCALE GENOMIC DNA]</scope>
    <source>
        <strain evidence="4 5">AR_0356</strain>
    </source>
</reference>
<dbReference type="Pfam" id="PF06276">
    <property type="entry name" value="FhuF"/>
    <property type="match status" value="1"/>
</dbReference>